<evidence type="ECO:0000256" key="1">
    <source>
        <dbReference type="PROSITE-ProRule" id="PRU00285"/>
    </source>
</evidence>
<dbReference type="Gene3D" id="2.60.40.790">
    <property type="match status" value="1"/>
</dbReference>
<sequence length="175" mass="19435">MKDLSERVERVVLDNVGRAFSRVQERTPLPADLLESDDAYLVVFDAPGATGDDIDVRFDENTVRVRIDRFRDYYEDYEMRIPGRGLALDGAVTLPEGATVDPRTAEATLTSNGTLRVRIPKTEDERDVPVDVTTEDDADADEDEPRDRDVGDSHTDTDSVDDAERVDADDSADTA</sequence>
<name>A0ABD5UCA7_9EURY</name>
<dbReference type="Pfam" id="PF00011">
    <property type="entry name" value="HSP20"/>
    <property type="match status" value="1"/>
</dbReference>
<evidence type="ECO:0000256" key="2">
    <source>
        <dbReference type="RuleBase" id="RU003616"/>
    </source>
</evidence>
<comment type="caution">
    <text evidence="5">The sequence shown here is derived from an EMBL/GenBank/DDBJ whole genome shotgun (WGS) entry which is preliminary data.</text>
</comment>
<dbReference type="InterPro" id="IPR008978">
    <property type="entry name" value="HSP20-like_chaperone"/>
</dbReference>
<dbReference type="EMBL" id="JBHSXM010000001">
    <property type="protein sequence ID" value="MFC6836493.1"/>
    <property type="molecule type" value="Genomic_DNA"/>
</dbReference>
<keyword evidence="6" id="KW-1185">Reference proteome</keyword>
<dbReference type="RefSeq" id="WP_304448177.1">
    <property type="nucleotide sequence ID" value="NZ_JARRAH010000001.1"/>
</dbReference>
<feature type="compositionally biased region" description="Basic and acidic residues" evidence="3">
    <location>
        <begin position="145"/>
        <end position="168"/>
    </location>
</feature>
<gene>
    <name evidence="5" type="ORF">ACFQHK_08215</name>
</gene>
<reference evidence="5 6" key="1">
    <citation type="journal article" date="2019" name="Int. J. Syst. Evol. Microbiol.">
        <title>The Global Catalogue of Microorganisms (GCM) 10K type strain sequencing project: providing services to taxonomists for standard genome sequencing and annotation.</title>
        <authorList>
            <consortium name="The Broad Institute Genomics Platform"/>
            <consortium name="The Broad Institute Genome Sequencing Center for Infectious Disease"/>
            <person name="Wu L."/>
            <person name="Ma J."/>
        </authorList>
    </citation>
    <scope>NUCLEOTIDE SEQUENCE [LARGE SCALE GENOMIC DNA]</scope>
    <source>
        <strain evidence="5 6">PSRA2</strain>
    </source>
</reference>
<evidence type="ECO:0000259" key="4">
    <source>
        <dbReference type="PROSITE" id="PS01031"/>
    </source>
</evidence>
<evidence type="ECO:0000313" key="5">
    <source>
        <dbReference type="EMBL" id="MFC6836493.1"/>
    </source>
</evidence>
<dbReference type="InterPro" id="IPR002068">
    <property type="entry name" value="A-crystallin/Hsp20_dom"/>
</dbReference>
<evidence type="ECO:0000256" key="3">
    <source>
        <dbReference type="SAM" id="MobiDB-lite"/>
    </source>
</evidence>
<protein>
    <submittedName>
        <fullName evidence="5">Hsp20/alpha crystallin family protein</fullName>
    </submittedName>
</protein>
<feature type="compositionally biased region" description="Acidic residues" evidence="3">
    <location>
        <begin position="133"/>
        <end position="144"/>
    </location>
</feature>
<dbReference type="SUPFAM" id="SSF49764">
    <property type="entry name" value="HSP20-like chaperones"/>
    <property type="match status" value="1"/>
</dbReference>
<feature type="region of interest" description="Disordered" evidence="3">
    <location>
        <begin position="109"/>
        <end position="175"/>
    </location>
</feature>
<feature type="compositionally biased region" description="Basic and acidic residues" evidence="3">
    <location>
        <begin position="120"/>
        <end position="129"/>
    </location>
</feature>
<proteinExistence type="inferred from homology"/>
<feature type="domain" description="SHSP" evidence="4">
    <location>
        <begin position="20"/>
        <end position="135"/>
    </location>
</feature>
<accession>A0ABD5UCA7</accession>
<dbReference type="Proteomes" id="UP001596406">
    <property type="component" value="Unassembled WGS sequence"/>
</dbReference>
<comment type="similarity">
    <text evidence="1 2">Belongs to the small heat shock protein (HSP20) family.</text>
</comment>
<dbReference type="CDD" id="cd06464">
    <property type="entry name" value="ACD_sHsps-like"/>
    <property type="match status" value="1"/>
</dbReference>
<organism evidence="5 6">
    <name type="scientific">Halomarina ordinaria</name>
    <dbReference type="NCBI Taxonomy" id="3033939"/>
    <lineage>
        <taxon>Archaea</taxon>
        <taxon>Methanobacteriati</taxon>
        <taxon>Methanobacteriota</taxon>
        <taxon>Stenosarchaea group</taxon>
        <taxon>Halobacteria</taxon>
        <taxon>Halobacteriales</taxon>
        <taxon>Natronomonadaceae</taxon>
        <taxon>Halomarina</taxon>
    </lineage>
</organism>
<evidence type="ECO:0000313" key="6">
    <source>
        <dbReference type="Proteomes" id="UP001596406"/>
    </source>
</evidence>
<dbReference type="PROSITE" id="PS01031">
    <property type="entry name" value="SHSP"/>
    <property type="match status" value="1"/>
</dbReference>
<dbReference type="AlphaFoldDB" id="A0ABD5UCA7"/>